<dbReference type="Gene3D" id="1.10.150.20">
    <property type="entry name" value="5' to 3' exonuclease, C-terminal subdomain"/>
    <property type="match status" value="1"/>
</dbReference>
<feature type="domain" description="RNA polymerase alpha subunit C-terminal" evidence="1">
    <location>
        <begin position="129"/>
        <end position="177"/>
    </location>
</feature>
<dbReference type="RefSeq" id="WP_119984600.1">
    <property type="nucleotide sequence ID" value="NZ_CP032489.1"/>
</dbReference>
<sequence>MKNNSFQNVDEYISSFTLAKQKILNKIRSIILEAAPDAQEMISYNMPAYKLNKILVYFGMAKNHLGFYPTASGIQNFENELNNYKTSKGAIQFPLDQPLPKELIQKIVAFRVNNDSSKTNSALNNGFLLQLSAPARRALENAGITKLADLKKFTEKELLQLHGLGKTSLPKLKAAMESAGLNFLKK</sequence>
<dbReference type="AlphaFoldDB" id="A0A386HL52"/>
<evidence type="ECO:0008006" key="5">
    <source>
        <dbReference type="Google" id="ProtNLM"/>
    </source>
</evidence>
<evidence type="ECO:0000313" key="3">
    <source>
        <dbReference type="EMBL" id="AYD46505.1"/>
    </source>
</evidence>
<dbReference type="Pfam" id="PF08818">
    <property type="entry name" value="DUF1801"/>
    <property type="match status" value="1"/>
</dbReference>
<evidence type="ECO:0000313" key="4">
    <source>
        <dbReference type="Proteomes" id="UP000266118"/>
    </source>
</evidence>
<accession>A0A386HL52</accession>
<dbReference type="InterPro" id="IPR011260">
    <property type="entry name" value="RNAP_asu_C"/>
</dbReference>
<dbReference type="Gene3D" id="3.90.1150.200">
    <property type="match status" value="1"/>
</dbReference>
<proteinExistence type="predicted"/>
<dbReference type="Proteomes" id="UP000266118">
    <property type="component" value="Chromosome"/>
</dbReference>
<dbReference type="OrthoDB" id="115213at2"/>
<reference evidence="3 4" key="1">
    <citation type="submission" date="2018-09" db="EMBL/GenBank/DDBJ databases">
        <title>Arachidicoccus sp. nov., a bacterium isolated from soil.</title>
        <authorList>
            <person name="Weon H.-Y."/>
            <person name="Kwon S.-W."/>
            <person name="Lee S.A."/>
        </authorList>
    </citation>
    <scope>NUCLEOTIDE SEQUENCE [LARGE SCALE GENOMIC DNA]</scope>
    <source>
        <strain evidence="3 4">KIS59-12</strain>
    </source>
</reference>
<evidence type="ECO:0000259" key="2">
    <source>
        <dbReference type="Pfam" id="PF08818"/>
    </source>
</evidence>
<dbReference type="InterPro" id="IPR014922">
    <property type="entry name" value="YdhG-like"/>
</dbReference>
<dbReference type="KEGG" id="ark:D6B99_02060"/>
<name>A0A386HL52_9BACT</name>
<gene>
    <name evidence="3" type="ORF">D6B99_02060</name>
</gene>
<protein>
    <recommendedName>
        <fullName evidence="5">YdhG-like domain-containing protein</fullName>
    </recommendedName>
</protein>
<dbReference type="SUPFAM" id="SSF159888">
    <property type="entry name" value="YdhG-like"/>
    <property type="match status" value="1"/>
</dbReference>
<feature type="domain" description="YdhG-like" evidence="2">
    <location>
        <begin position="20"/>
        <end position="112"/>
    </location>
</feature>
<evidence type="ECO:0000259" key="1">
    <source>
        <dbReference type="Pfam" id="PF03118"/>
    </source>
</evidence>
<dbReference type="GO" id="GO:0006351">
    <property type="term" value="P:DNA-templated transcription"/>
    <property type="evidence" value="ECO:0007669"/>
    <property type="project" value="InterPro"/>
</dbReference>
<dbReference type="GO" id="GO:0003899">
    <property type="term" value="F:DNA-directed RNA polymerase activity"/>
    <property type="evidence" value="ECO:0007669"/>
    <property type="project" value="InterPro"/>
</dbReference>
<dbReference type="SUPFAM" id="SSF47789">
    <property type="entry name" value="C-terminal domain of RNA polymerase alpha subunit"/>
    <property type="match status" value="1"/>
</dbReference>
<dbReference type="GO" id="GO:0003677">
    <property type="term" value="F:DNA binding"/>
    <property type="evidence" value="ECO:0007669"/>
    <property type="project" value="InterPro"/>
</dbReference>
<organism evidence="3 4">
    <name type="scientific">Arachidicoccus soli</name>
    <dbReference type="NCBI Taxonomy" id="2341117"/>
    <lineage>
        <taxon>Bacteria</taxon>
        <taxon>Pseudomonadati</taxon>
        <taxon>Bacteroidota</taxon>
        <taxon>Chitinophagia</taxon>
        <taxon>Chitinophagales</taxon>
        <taxon>Chitinophagaceae</taxon>
        <taxon>Arachidicoccus</taxon>
    </lineage>
</organism>
<dbReference type="EMBL" id="CP032489">
    <property type="protein sequence ID" value="AYD46505.1"/>
    <property type="molecule type" value="Genomic_DNA"/>
</dbReference>
<dbReference type="Pfam" id="PF03118">
    <property type="entry name" value="RNA_pol_A_CTD"/>
    <property type="match status" value="1"/>
</dbReference>
<keyword evidence="4" id="KW-1185">Reference proteome</keyword>